<dbReference type="AlphaFoldDB" id="A0A0F9G7X3"/>
<organism evidence="1">
    <name type="scientific">marine sediment metagenome</name>
    <dbReference type="NCBI Taxonomy" id="412755"/>
    <lineage>
        <taxon>unclassified sequences</taxon>
        <taxon>metagenomes</taxon>
        <taxon>ecological metagenomes</taxon>
    </lineage>
</organism>
<comment type="caution">
    <text evidence="1">The sequence shown here is derived from an EMBL/GenBank/DDBJ whole genome shotgun (WGS) entry which is preliminary data.</text>
</comment>
<protein>
    <submittedName>
        <fullName evidence="1">Uncharacterized protein</fullName>
    </submittedName>
</protein>
<sequence length="134" mass="15196">MDTLLTNQVIGWHLSNGGFCPVQEQKYHALRLLHEAVELCLATGADKYETTAVVQDEVVKHMERHGSTTAINLASVWEEIADVAILLEIFVYYTDVAIDNVVRDKLDVLYERKWKADEHGVLWRDKTTEQGGTP</sequence>
<dbReference type="EMBL" id="LAZR01021089">
    <property type="protein sequence ID" value="KKL86526.1"/>
    <property type="molecule type" value="Genomic_DNA"/>
</dbReference>
<name>A0A0F9G7X3_9ZZZZ</name>
<reference evidence="1" key="1">
    <citation type="journal article" date="2015" name="Nature">
        <title>Complex archaea that bridge the gap between prokaryotes and eukaryotes.</title>
        <authorList>
            <person name="Spang A."/>
            <person name="Saw J.H."/>
            <person name="Jorgensen S.L."/>
            <person name="Zaremba-Niedzwiedzka K."/>
            <person name="Martijn J."/>
            <person name="Lind A.E."/>
            <person name="van Eijk R."/>
            <person name="Schleper C."/>
            <person name="Guy L."/>
            <person name="Ettema T.J."/>
        </authorList>
    </citation>
    <scope>NUCLEOTIDE SEQUENCE</scope>
</reference>
<accession>A0A0F9G7X3</accession>
<evidence type="ECO:0000313" key="1">
    <source>
        <dbReference type="EMBL" id="KKL86526.1"/>
    </source>
</evidence>
<gene>
    <name evidence="1" type="ORF">LCGC14_1943870</name>
</gene>
<proteinExistence type="predicted"/>